<dbReference type="GO" id="GO:0007030">
    <property type="term" value="P:Golgi organization"/>
    <property type="evidence" value="ECO:0007669"/>
    <property type="project" value="TreeGrafter"/>
</dbReference>
<keyword evidence="7" id="KW-0072">Autophagy</keyword>
<keyword evidence="12" id="KW-1185">Reference proteome</keyword>
<feature type="compositionally biased region" description="Pro residues" evidence="8">
    <location>
        <begin position="403"/>
        <end position="415"/>
    </location>
</feature>
<comment type="caution">
    <text evidence="11">The sequence shown here is derived from an EMBL/GenBank/DDBJ whole genome shotgun (WGS) entry which is preliminary data.</text>
</comment>
<dbReference type="PANTHER" id="PTHR13402:SF6">
    <property type="entry name" value="SECRETORY 16, ISOFORM I"/>
    <property type="match status" value="1"/>
</dbReference>
<dbReference type="Pfam" id="PF12931">
    <property type="entry name" value="TPR_Sec16"/>
    <property type="match status" value="1"/>
</dbReference>
<feature type="region of interest" description="Disordered" evidence="8">
    <location>
        <begin position="1228"/>
        <end position="1342"/>
    </location>
</feature>
<evidence type="ECO:0000256" key="8">
    <source>
        <dbReference type="SAM" id="MobiDB-lite"/>
    </source>
</evidence>
<evidence type="ECO:0000256" key="1">
    <source>
        <dbReference type="ARBA" id="ARBA00004397"/>
    </source>
</evidence>
<feature type="domain" description="Sec16 Sec23-binding" evidence="9">
    <location>
        <begin position="887"/>
        <end position="1232"/>
    </location>
</feature>
<evidence type="ECO:0000256" key="3">
    <source>
        <dbReference type="ARBA" id="ARBA00022448"/>
    </source>
</evidence>
<dbReference type="KEGG" id="more:E1B28_008846"/>
<dbReference type="EMBL" id="CM032185">
    <property type="protein sequence ID" value="KAG7092495.1"/>
    <property type="molecule type" value="Genomic_DNA"/>
</dbReference>
<feature type="compositionally biased region" description="Basic and acidic residues" evidence="8">
    <location>
        <begin position="1524"/>
        <end position="1538"/>
    </location>
</feature>
<dbReference type="Pfam" id="PF12932">
    <property type="entry name" value="Sec16"/>
    <property type="match status" value="1"/>
</dbReference>
<feature type="compositionally biased region" description="Polar residues" evidence="8">
    <location>
        <begin position="1295"/>
        <end position="1306"/>
    </location>
</feature>
<feature type="compositionally biased region" description="Basic and acidic residues" evidence="8">
    <location>
        <begin position="1238"/>
        <end position="1248"/>
    </location>
</feature>
<dbReference type="InterPro" id="IPR024298">
    <property type="entry name" value="Sec16_Sec23-bd"/>
</dbReference>
<feature type="compositionally biased region" description="Pro residues" evidence="8">
    <location>
        <begin position="1575"/>
        <end position="1587"/>
    </location>
</feature>
<feature type="region of interest" description="Disordered" evidence="8">
    <location>
        <begin position="1"/>
        <end position="150"/>
    </location>
</feature>
<feature type="region of interest" description="Disordered" evidence="8">
    <location>
        <begin position="369"/>
        <end position="488"/>
    </location>
</feature>
<keyword evidence="4 7" id="KW-0256">Endoplasmic reticulum</keyword>
<accession>A0A9P7USS9</accession>
<feature type="compositionally biased region" description="Polar residues" evidence="8">
    <location>
        <begin position="140"/>
        <end position="150"/>
    </location>
</feature>
<dbReference type="GO" id="GO:0016192">
    <property type="term" value="P:vesicle-mediated transport"/>
    <property type="evidence" value="ECO:0007669"/>
    <property type="project" value="UniProtKB-KW"/>
</dbReference>
<feature type="domain" description="Sec16 central conserved" evidence="10">
    <location>
        <begin position="677"/>
        <end position="811"/>
    </location>
</feature>
<dbReference type="GO" id="GO:0012507">
    <property type="term" value="C:ER to Golgi transport vesicle membrane"/>
    <property type="evidence" value="ECO:0007669"/>
    <property type="project" value="TreeGrafter"/>
</dbReference>
<feature type="compositionally biased region" description="Polar residues" evidence="8">
    <location>
        <begin position="334"/>
        <end position="347"/>
    </location>
</feature>
<dbReference type="PANTHER" id="PTHR13402">
    <property type="entry name" value="RGPR-RELATED"/>
    <property type="match status" value="1"/>
</dbReference>
<keyword evidence="7" id="KW-0653">Protein transport</keyword>
<dbReference type="InterPro" id="IPR024340">
    <property type="entry name" value="Sec16_CCD"/>
</dbReference>
<gene>
    <name evidence="11" type="ORF">E1B28_008846</name>
</gene>
<feature type="compositionally biased region" description="Polar residues" evidence="8">
    <location>
        <begin position="369"/>
        <end position="379"/>
    </location>
</feature>
<dbReference type="GO" id="GO:0070973">
    <property type="term" value="P:protein localization to endoplasmic reticulum exit site"/>
    <property type="evidence" value="ECO:0007669"/>
    <property type="project" value="TreeGrafter"/>
</dbReference>
<feature type="compositionally biased region" description="Polar residues" evidence="8">
    <location>
        <begin position="81"/>
        <end position="90"/>
    </location>
</feature>
<feature type="region of interest" description="Disordered" evidence="8">
    <location>
        <begin position="1428"/>
        <end position="1652"/>
    </location>
</feature>
<feature type="compositionally biased region" description="Polar residues" evidence="8">
    <location>
        <begin position="1251"/>
        <end position="1287"/>
    </location>
</feature>
<keyword evidence="7" id="KW-0472">Membrane</keyword>
<evidence type="ECO:0000256" key="4">
    <source>
        <dbReference type="ARBA" id="ARBA00022824"/>
    </source>
</evidence>
<evidence type="ECO:0000313" key="12">
    <source>
        <dbReference type="Proteomes" id="UP001049176"/>
    </source>
</evidence>
<feature type="compositionally biased region" description="Pro residues" evidence="8">
    <location>
        <begin position="585"/>
        <end position="596"/>
    </location>
</feature>
<dbReference type="GO" id="GO:0005789">
    <property type="term" value="C:endoplasmic reticulum membrane"/>
    <property type="evidence" value="ECO:0007669"/>
    <property type="project" value="UniProtKB-SubCell"/>
</dbReference>
<keyword evidence="3 7" id="KW-0813">Transport</keyword>
<evidence type="ECO:0000256" key="2">
    <source>
        <dbReference type="ARBA" id="ARBA00005927"/>
    </source>
</evidence>
<sequence length="1665" mass="176289">MSELESAASLFGSSSDSSRDPFTSNEVDDPFSAIVSSNTHDSTTSDPFSTSNSPPEHFATAPASETPFYSTSRNDSDIFASITNQYQVDSQPEFPPSVGDVHGGNSWSGGAVDGDGVIGGNRAVTAASDLGSDVGARYEPTTSMQTQTYGRERSGYQTQNGFGYGYSGYAQNSASELSTPAPNVYDPYASQSGTTYNANAYDSYAPKLASTAPAQSANGYNQSNAYTPAIQAQTSHQTFTATNSTYSYASTTNSTYTTTSQNLQSVPPPPVPKAPLNRPKVSNAYDPPFPVTSSTRRAPRNVYSFSSAYGSPPPPDPTSSVTILYGSSYGPAQHPSSSPSAFHQPKTTTTIHDLNSASLSQDQPSQIANGAQFLPSQGPSVDPHAPQSTANVYSTPMSTSVSPSPPRSSFSPPPRNSSVTSSLRSPPINISPLTGIASPPQAPLRNASPEGLMSSRNGSMQTVSTVTPPPASEVSRVSSPASLRTGSPSIHNLVTHPQSSQQILRTSSPAPLAAVSSAVADSYAPNTSRSTVLAAAPSELRSTANPYLPNSLSLESIQSTDATFPSSREAVHDSRYLPKTSSTLPPVPFNGPPLPSDGPTASDSYALARRPHKQTSEADYGPFTSRYDYPNQELLPPVPSHSLGPPQEVKALTHAPYAPSPSLLGTNDPLGRTSAHVPVFSFGFGGRIVTCFHGADKLSTGFDVALASRNSTGVQIRVLNKIIPESALDLSPSFPGPLFSDPGTPTTGLVRPGASAQIKNKKIRLLKYLSDRAEEISLGLGYLHTGSPEKRQAEGKLVLVQLLKIMIEHDGKLVGSPQAEVAIRNALVPELDLSVSANSGTDTFVSPGFSAIGENRSLRSQLAGSADDPLDPAIQVTTLRPSSLDKIQDFLLRGEKRKAYHYALDQKLWAHAMVIASGIDKEAWKEVVNEFLRMELGSKDMAPRPNANLVLSQSQAPAVTTNGREGLRVAYSLLSGQGAAAVQELIPHSSIVQLQGQPRLGIPISHSTPMTPNFVAPPPAANIPPEALSKWAEMVAMMLSGNMSPETSSALTALGDQLSGNQWVEAGHVCYLLSPQTSPIGGLVTTGARIILLGAPHPQISTSSLRNNDAVVFSEILEFALGLNPPVKGHEPFHGLPHLQAFRLIRAILLAEVGEIALASRYCEAIAGSMNRSSPYFTSVLSDQLRGLTDRIAGTAHSEKSNSWVGNKLGKPSLDSIGGWLEGRFTKLVTGDPEEDNETRNDGNKGDEQGYTFSGPFSSQYSAISSTTTSNDPSPQSSVVNLNSYAPPSSIPGRTGSSMSNRSLLNHHSVPVPVPQERAASAMDYGPRRKASPGPRIASASASTTTFAQSRIMGQARSIYSPPGTAKQEEVRRTSFEINEEDEGQEVKWWGASGHGDDVKTPRTATFVQFAAADQPITTSEDGFISLMDSNHYMPQPSANASQRSSPTLQEEEEEDLGFGNSKRKPKTSNSNESDPAKDANESKVPPQRPEVKPTPAANSSSSGSWLSRWWRRESTPGPVKANLGEEKTFYYDKELKRWVNKATEVTNVPKSETPPPPPSRAQTTSPGMSSGAGPRPPSTGPPPPPRSASAADVTGSGPPPPKGGTMRIRSNLVPSDAPHSLPSTPAASSLTLPSGPPSRPRSSQAAKRNLRSRYVDVFQQEGAA</sequence>
<reference evidence="11" key="1">
    <citation type="journal article" date="2021" name="Genome Biol. Evol.">
        <title>The assembled and annotated genome of the fairy-ring fungus Marasmius oreades.</title>
        <authorList>
            <person name="Hiltunen M."/>
            <person name="Ament-Velasquez S.L."/>
            <person name="Johannesson H."/>
        </authorList>
    </citation>
    <scope>NUCLEOTIDE SEQUENCE</scope>
    <source>
        <strain evidence="11">03SP1</strain>
    </source>
</reference>
<feature type="compositionally biased region" description="Polar residues" evidence="8">
    <location>
        <begin position="34"/>
        <end position="54"/>
    </location>
</feature>
<comment type="function">
    <text evidence="6 7">Involved in the initiation of assembly of the COPII coat required for the formation of transport vesicles from the endoplasmic reticulum (ER) and the selection of cargo molecules. Also involved in autophagy.</text>
</comment>
<dbReference type="Proteomes" id="UP001049176">
    <property type="component" value="Chromosome 5"/>
</dbReference>
<evidence type="ECO:0000256" key="7">
    <source>
        <dbReference type="RuleBase" id="RU364101"/>
    </source>
</evidence>
<evidence type="ECO:0000256" key="5">
    <source>
        <dbReference type="ARBA" id="ARBA00022892"/>
    </source>
</evidence>
<protein>
    <recommendedName>
        <fullName evidence="7">Protein transport protein sec16</fullName>
    </recommendedName>
</protein>
<evidence type="ECO:0000259" key="9">
    <source>
        <dbReference type="Pfam" id="PF12931"/>
    </source>
</evidence>
<feature type="compositionally biased region" description="Polar residues" evidence="8">
    <location>
        <begin position="1437"/>
        <end position="1449"/>
    </location>
</feature>
<feature type="compositionally biased region" description="Polar residues" evidence="8">
    <location>
        <begin position="475"/>
        <end position="488"/>
    </location>
</feature>
<name>A0A9P7USS9_9AGAR</name>
<feature type="region of interest" description="Disordered" evidence="8">
    <location>
        <begin position="564"/>
        <end position="623"/>
    </location>
</feature>
<dbReference type="Gene3D" id="1.25.40.1030">
    <property type="match status" value="1"/>
</dbReference>
<proteinExistence type="inferred from homology"/>
<evidence type="ECO:0000256" key="6">
    <source>
        <dbReference type="ARBA" id="ARBA00024687"/>
    </source>
</evidence>
<evidence type="ECO:0000259" key="10">
    <source>
        <dbReference type="Pfam" id="PF12932"/>
    </source>
</evidence>
<dbReference type="OrthoDB" id="8918678at2759"/>
<feature type="compositionally biased region" description="Low complexity" evidence="8">
    <location>
        <begin position="1500"/>
        <end position="1509"/>
    </location>
</feature>
<dbReference type="CDD" id="cd09233">
    <property type="entry name" value="ACE1-Sec16-like"/>
    <property type="match status" value="1"/>
</dbReference>
<feature type="compositionally biased region" description="Polar residues" evidence="8">
    <location>
        <begin position="454"/>
        <end position="466"/>
    </location>
</feature>
<keyword evidence="5 7" id="KW-0931">ER-Golgi transport</keyword>
<dbReference type="GO" id="GO:0015031">
    <property type="term" value="P:protein transport"/>
    <property type="evidence" value="ECO:0007669"/>
    <property type="project" value="UniProtKB-KW"/>
</dbReference>
<organism evidence="11 12">
    <name type="scientific">Marasmius oreades</name>
    <name type="common">fairy-ring Marasmius</name>
    <dbReference type="NCBI Taxonomy" id="181124"/>
    <lineage>
        <taxon>Eukaryota</taxon>
        <taxon>Fungi</taxon>
        <taxon>Dikarya</taxon>
        <taxon>Basidiomycota</taxon>
        <taxon>Agaricomycotina</taxon>
        <taxon>Agaricomycetes</taxon>
        <taxon>Agaricomycetidae</taxon>
        <taxon>Agaricales</taxon>
        <taxon>Marasmiineae</taxon>
        <taxon>Marasmiaceae</taxon>
        <taxon>Marasmius</taxon>
    </lineage>
</organism>
<evidence type="ECO:0000313" key="11">
    <source>
        <dbReference type="EMBL" id="KAG7092495.1"/>
    </source>
</evidence>
<dbReference type="GeneID" id="66077922"/>
<feature type="compositionally biased region" description="Low complexity" evidence="8">
    <location>
        <begin position="1"/>
        <end position="24"/>
    </location>
</feature>
<comment type="subcellular location">
    <subcellularLocation>
        <location evidence="1">Endoplasmic reticulum membrane</location>
        <topology evidence="1">Peripheral membrane protein</topology>
        <orientation evidence="1">Cytoplasmic side</orientation>
    </subcellularLocation>
</comment>
<comment type="similarity">
    <text evidence="2 7">Belongs to the SEC16 family.</text>
</comment>
<dbReference type="GO" id="GO:0070971">
    <property type="term" value="C:endoplasmic reticulum exit site"/>
    <property type="evidence" value="ECO:0007669"/>
    <property type="project" value="UniProtKB-ARBA"/>
</dbReference>
<dbReference type="RefSeq" id="XP_043008965.1">
    <property type="nucleotide sequence ID" value="XM_043160758.1"/>
</dbReference>
<feature type="region of interest" description="Disordered" evidence="8">
    <location>
        <begin position="258"/>
        <end position="347"/>
    </location>
</feature>
<feature type="compositionally biased region" description="Low complexity" evidence="8">
    <location>
        <begin position="1561"/>
        <end position="1574"/>
    </location>
</feature>
<dbReference type="GO" id="GO:0006914">
    <property type="term" value="P:autophagy"/>
    <property type="evidence" value="ECO:0007669"/>
    <property type="project" value="UniProtKB-KW"/>
</dbReference>